<feature type="compositionally biased region" description="Low complexity" evidence="8">
    <location>
        <begin position="52"/>
        <end position="67"/>
    </location>
</feature>
<dbReference type="CDD" id="cd00067">
    <property type="entry name" value="GAL4"/>
    <property type="match status" value="1"/>
</dbReference>
<dbReference type="SMART" id="SM00066">
    <property type="entry name" value="GAL4"/>
    <property type="match status" value="1"/>
</dbReference>
<evidence type="ECO:0000256" key="5">
    <source>
        <dbReference type="ARBA" id="ARBA00023163"/>
    </source>
</evidence>
<evidence type="ECO:0000259" key="9">
    <source>
        <dbReference type="PROSITE" id="PS50048"/>
    </source>
</evidence>
<feature type="region of interest" description="Disordered" evidence="8">
    <location>
        <begin position="339"/>
        <end position="397"/>
    </location>
</feature>
<dbReference type="SUPFAM" id="SSF57701">
    <property type="entry name" value="Zn2/Cys6 DNA-binding domain"/>
    <property type="match status" value="1"/>
</dbReference>
<dbReference type="OrthoDB" id="411251at2759"/>
<keyword evidence="3" id="KW-0805">Transcription regulation</keyword>
<evidence type="ECO:0000256" key="6">
    <source>
        <dbReference type="ARBA" id="ARBA00023242"/>
    </source>
</evidence>
<dbReference type="STRING" id="747676.F4RJQ8"/>
<accession>F4RJQ8</accession>
<evidence type="ECO:0000313" key="10">
    <source>
        <dbReference type="EMBL" id="EGG07354.1"/>
    </source>
</evidence>
<protein>
    <recommendedName>
        <fullName evidence="7">Transcription activator of gluconeogenesis ERT1</fullName>
    </recommendedName>
</protein>
<evidence type="ECO:0000256" key="8">
    <source>
        <dbReference type="SAM" id="MobiDB-lite"/>
    </source>
</evidence>
<keyword evidence="1" id="KW-0479">Metal-binding</keyword>
<evidence type="ECO:0000256" key="1">
    <source>
        <dbReference type="ARBA" id="ARBA00022723"/>
    </source>
</evidence>
<dbReference type="InterPro" id="IPR001138">
    <property type="entry name" value="Zn2Cys6_DnaBD"/>
</dbReference>
<sequence length="397" mass="43388">MDRLPLPGSRPTLPSLRSQVGEYLPEPDPRKSYQLSHAPDSFHSHRRQSITSLSISPGPRSSFSRPPLTDDRSFSSNSLGSYGSTSSSGPHTSSSMHSASGSYTNGASQPSMHATRSTVSVACTNCRSAHLACSETRPCRRCVQTGRSATCIDVEPRKRGRPRASEAPPVTNTMATAMMHNLRTESPRSGRLGYPSDDLTIIMSTSLRCARVSEALTHILGYDLQTMLEQPLSAFISREEKQDYARFSLRLLSYPGVASRPVPVSSQILHQTPYNELITPLAGAPSHAHAFRLRTIDGNSLPFRFESYLGAGFGAHPAKPDSLRLAYVVLRLTLLTNDESSRHSSGSFHSPSSSGESYCTNPSSSVRSSSRSRSDVRGYDNEMLSYPRPYSQPGIYR</sequence>
<evidence type="ECO:0000256" key="4">
    <source>
        <dbReference type="ARBA" id="ARBA00023125"/>
    </source>
</evidence>
<gene>
    <name evidence="10" type="ORF">MELLADRAFT_105907</name>
</gene>
<proteinExistence type="predicted"/>
<dbReference type="AlphaFoldDB" id="F4RJQ8"/>
<keyword evidence="6" id="KW-0539">Nucleus</keyword>
<dbReference type="GeneID" id="18922748"/>
<evidence type="ECO:0000256" key="2">
    <source>
        <dbReference type="ARBA" id="ARBA00022833"/>
    </source>
</evidence>
<evidence type="ECO:0000313" key="11">
    <source>
        <dbReference type="Proteomes" id="UP000001072"/>
    </source>
</evidence>
<dbReference type="EMBL" id="GL883104">
    <property type="protein sequence ID" value="EGG07354.1"/>
    <property type="molecule type" value="Genomic_DNA"/>
</dbReference>
<keyword evidence="11" id="KW-1185">Reference proteome</keyword>
<dbReference type="InterPro" id="IPR050335">
    <property type="entry name" value="ERT1_acuK_gluconeogen_tf"/>
</dbReference>
<dbReference type="Pfam" id="PF00172">
    <property type="entry name" value="Zn_clus"/>
    <property type="match status" value="1"/>
</dbReference>
<dbReference type="PROSITE" id="PS50048">
    <property type="entry name" value="ZN2_CY6_FUNGAL_2"/>
    <property type="match status" value="1"/>
</dbReference>
<keyword evidence="4" id="KW-0238">DNA-binding</keyword>
<feature type="compositionally biased region" description="Low complexity" evidence="8">
    <location>
        <begin position="74"/>
        <end position="102"/>
    </location>
</feature>
<dbReference type="InParanoid" id="F4RJQ8"/>
<dbReference type="Gene3D" id="4.10.240.10">
    <property type="entry name" value="Zn(2)-C6 fungal-type DNA-binding domain"/>
    <property type="match status" value="1"/>
</dbReference>
<evidence type="ECO:0000256" key="7">
    <source>
        <dbReference type="ARBA" id="ARBA00040903"/>
    </source>
</evidence>
<dbReference type="PROSITE" id="PS00463">
    <property type="entry name" value="ZN2_CY6_FUNGAL_1"/>
    <property type="match status" value="1"/>
</dbReference>
<dbReference type="InterPro" id="IPR036864">
    <property type="entry name" value="Zn2-C6_fun-type_DNA-bd_sf"/>
</dbReference>
<dbReference type="eggNOG" id="ENOG502S5NV">
    <property type="taxonomic scope" value="Eukaryota"/>
</dbReference>
<keyword evidence="2" id="KW-0862">Zinc</keyword>
<evidence type="ECO:0000256" key="3">
    <source>
        <dbReference type="ARBA" id="ARBA00023015"/>
    </source>
</evidence>
<feature type="domain" description="Zn(2)-C6 fungal-type" evidence="9">
    <location>
        <begin position="122"/>
        <end position="151"/>
    </location>
</feature>
<dbReference type="RefSeq" id="XP_007409261.1">
    <property type="nucleotide sequence ID" value="XM_007409199.1"/>
</dbReference>
<dbReference type="KEGG" id="mlr:MELLADRAFT_105907"/>
<dbReference type="GO" id="GO:0003677">
    <property type="term" value="F:DNA binding"/>
    <property type="evidence" value="ECO:0007669"/>
    <property type="project" value="UniProtKB-KW"/>
</dbReference>
<keyword evidence="5" id="KW-0804">Transcription</keyword>
<dbReference type="GO" id="GO:0008270">
    <property type="term" value="F:zinc ion binding"/>
    <property type="evidence" value="ECO:0007669"/>
    <property type="project" value="InterPro"/>
</dbReference>
<dbReference type="HOGENOM" id="CLU_578894_0_0_1"/>
<name>F4RJQ8_MELLP</name>
<dbReference type="PANTHER" id="PTHR47659:SF4">
    <property type="entry name" value="ZN(II)2CYS6 TRANSCRIPTION FACTOR (EUROFUNG)"/>
    <property type="match status" value="1"/>
</dbReference>
<dbReference type="GO" id="GO:0000981">
    <property type="term" value="F:DNA-binding transcription factor activity, RNA polymerase II-specific"/>
    <property type="evidence" value="ECO:0007669"/>
    <property type="project" value="InterPro"/>
</dbReference>
<dbReference type="PANTHER" id="PTHR47659">
    <property type="entry name" value="ZN(II)2CYS6 TRANSCRIPTION FACTOR (EUROFUNG)-RELATED"/>
    <property type="match status" value="1"/>
</dbReference>
<dbReference type="VEuPathDB" id="FungiDB:MELLADRAFT_105907"/>
<reference evidence="11" key="1">
    <citation type="journal article" date="2011" name="Proc. Natl. Acad. Sci. U.S.A.">
        <title>Obligate biotrophy features unraveled by the genomic analysis of rust fungi.</title>
        <authorList>
            <person name="Duplessis S."/>
            <person name="Cuomo C.A."/>
            <person name="Lin Y.-C."/>
            <person name="Aerts A."/>
            <person name="Tisserant E."/>
            <person name="Veneault-Fourrey C."/>
            <person name="Joly D.L."/>
            <person name="Hacquard S."/>
            <person name="Amselem J."/>
            <person name="Cantarel B.L."/>
            <person name="Chiu R."/>
            <person name="Coutinho P.M."/>
            <person name="Feau N."/>
            <person name="Field M."/>
            <person name="Frey P."/>
            <person name="Gelhaye E."/>
            <person name="Goldberg J."/>
            <person name="Grabherr M.G."/>
            <person name="Kodira C.D."/>
            <person name="Kohler A."/>
            <person name="Kuees U."/>
            <person name="Lindquist E.A."/>
            <person name="Lucas S.M."/>
            <person name="Mago R."/>
            <person name="Mauceli E."/>
            <person name="Morin E."/>
            <person name="Murat C."/>
            <person name="Pangilinan J.L."/>
            <person name="Park R."/>
            <person name="Pearson M."/>
            <person name="Quesneville H."/>
            <person name="Rouhier N."/>
            <person name="Sakthikumar S."/>
            <person name="Salamov A.A."/>
            <person name="Schmutz J."/>
            <person name="Selles B."/>
            <person name="Shapiro H."/>
            <person name="Tanguay P."/>
            <person name="Tuskan G.A."/>
            <person name="Henrissat B."/>
            <person name="Van de Peer Y."/>
            <person name="Rouze P."/>
            <person name="Ellis J.G."/>
            <person name="Dodds P.N."/>
            <person name="Schein J.E."/>
            <person name="Zhong S."/>
            <person name="Hamelin R.C."/>
            <person name="Grigoriev I.V."/>
            <person name="Szabo L.J."/>
            <person name="Martin F."/>
        </authorList>
    </citation>
    <scope>NUCLEOTIDE SEQUENCE [LARGE SCALE GENOMIC DNA]</scope>
    <source>
        <strain evidence="11">98AG31 / pathotype 3-4-7</strain>
    </source>
</reference>
<feature type="region of interest" description="Disordered" evidence="8">
    <location>
        <begin position="1"/>
        <end position="112"/>
    </location>
</feature>
<dbReference type="Proteomes" id="UP000001072">
    <property type="component" value="Unassembled WGS sequence"/>
</dbReference>
<feature type="compositionally biased region" description="Polar residues" evidence="8">
    <location>
        <begin position="103"/>
        <end position="112"/>
    </location>
</feature>
<organism evidence="11">
    <name type="scientific">Melampsora larici-populina (strain 98AG31 / pathotype 3-4-7)</name>
    <name type="common">Poplar leaf rust fungus</name>
    <dbReference type="NCBI Taxonomy" id="747676"/>
    <lineage>
        <taxon>Eukaryota</taxon>
        <taxon>Fungi</taxon>
        <taxon>Dikarya</taxon>
        <taxon>Basidiomycota</taxon>
        <taxon>Pucciniomycotina</taxon>
        <taxon>Pucciniomycetes</taxon>
        <taxon>Pucciniales</taxon>
        <taxon>Melampsoraceae</taxon>
        <taxon>Melampsora</taxon>
    </lineage>
</organism>
<feature type="compositionally biased region" description="Low complexity" evidence="8">
    <location>
        <begin position="343"/>
        <end position="371"/>
    </location>
</feature>